<evidence type="ECO:0000259" key="1">
    <source>
        <dbReference type="PROSITE" id="PS50943"/>
    </source>
</evidence>
<gene>
    <name evidence="2" type="ORF">J3T88_09890</name>
</gene>
<dbReference type="PROSITE" id="PS50943">
    <property type="entry name" value="HTH_CROC1"/>
    <property type="match status" value="1"/>
</dbReference>
<evidence type="ECO:0000313" key="3">
    <source>
        <dbReference type="Proteomes" id="UP000664081"/>
    </source>
</evidence>
<name>A0ABS3L236_9STAP</name>
<dbReference type="InterPro" id="IPR010982">
    <property type="entry name" value="Lambda_DNA-bd_dom_sf"/>
</dbReference>
<dbReference type="RefSeq" id="WP_115347569.1">
    <property type="nucleotide sequence ID" value="NZ_JAFNLQ010000025.1"/>
</dbReference>
<comment type="caution">
    <text evidence="2">The sequence shown here is derived from an EMBL/GenBank/DDBJ whole genome shotgun (WGS) entry which is preliminary data.</text>
</comment>
<dbReference type="EMBL" id="JAFNLT010000008">
    <property type="protein sequence ID" value="MBO1227612.1"/>
    <property type="molecule type" value="Genomic_DNA"/>
</dbReference>
<dbReference type="CDD" id="cd00093">
    <property type="entry name" value="HTH_XRE"/>
    <property type="match status" value="1"/>
</dbReference>
<accession>A0ABS3L236</accession>
<dbReference type="Proteomes" id="UP000664081">
    <property type="component" value="Unassembled WGS sequence"/>
</dbReference>
<dbReference type="SMART" id="SM00530">
    <property type="entry name" value="HTH_XRE"/>
    <property type="match status" value="1"/>
</dbReference>
<organism evidence="2 3">
    <name type="scientific">Staphylococcus nepalensis</name>
    <dbReference type="NCBI Taxonomy" id="214473"/>
    <lineage>
        <taxon>Bacteria</taxon>
        <taxon>Bacillati</taxon>
        <taxon>Bacillota</taxon>
        <taxon>Bacilli</taxon>
        <taxon>Bacillales</taxon>
        <taxon>Staphylococcaceae</taxon>
        <taxon>Staphylococcus</taxon>
    </lineage>
</organism>
<reference evidence="2 3" key="1">
    <citation type="submission" date="2021-03" db="EMBL/GenBank/DDBJ databases">
        <title>Staphylococci and Mammaliicocci in bats.</title>
        <authorList>
            <person name="Fountain K."/>
        </authorList>
    </citation>
    <scope>NUCLEOTIDE SEQUENCE [LARGE SCALE GENOMIC DNA]</scope>
    <source>
        <strain evidence="2 3">18_1_E_SW</strain>
    </source>
</reference>
<dbReference type="Gene3D" id="1.10.260.40">
    <property type="entry name" value="lambda repressor-like DNA-binding domains"/>
    <property type="match status" value="1"/>
</dbReference>
<sequence>MKIVISNLRVKMAERGLTIKDVNQATLLSRTTISNLYNGYSDGIKFHTLEKLCELFNCYPNDLLRTFTIDIVDIEIKKETSTYNYMCQFKLIVDGTPELKEAAIKLDIMEQTPASDGSMVNWAEVSLNDVKDILPNSLNIPDNHMKYFVGKLHDALLDELRYNEILRNEAKLIEFTEYGGD</sequence>
<feature type="domain" description="HTH cro/C1-type" evidence="1">
    <location>
        <begin position="8"/>
        <end position="63"/>
    </location>
</feature>
<proteinExistence type="predicted"/>
<protein>
    <submittedName>
        <fullName evidence="2">Helix-turn-helix transcriptional regulator</fullName>
    </submittedName>
</protein>
<dbReference type="PANTHER" id="PTHR37301:SF1">
    <property type="entry name" value="DNA-BINDING PROTEIN"/>
    <property type="match status" value="1"/>
</dbReference>
<dbReference type="SUPFAM" id="SSF47413">
    <property type="entry name" value="lambda repressor-like DNA-binding domains"/>
    <property type="match status" value="1"/>
</dbReference>
<keyword evidence="3" id="KW-1185">Reference proteome</keyword>
<dbReference type="Pfam" id="PF13443">
    <property type="entry name" value="HTH_26"/>
    <property type="match status" value="1"/>
</dbReference>
<dbReference type="PANTHER" id="PTHR37301">
    <property type="entry name" value="DNA-BINDING PROTEIN-RELATED"/>
    <property type="match status" value="1"/>
</dbReference>
<evidence type="ECO:0000313" key="2">
    <source>
        <dbReference type="EMBL" id="MBO1227612.1"/>
    </source>
</evidence>
<dbReference type="InterPro" id="IPR001387">
    <property type="entry name" value="Cro/C1-type_HTH"/>
</dbReference>